<dbReference type="AlphaFoldDB" id="A0AAQ3X6J4"/>
<sequence>MRATSVTCLPASGTTTVVLVTDGLAGARPAELETGRRTVARWCVSSRRRSLGPPASIEQGLMIAGLQGSVLMGDD</sequence>
<evidence type="ECO:0008006" key="3">
    <source>
        <dbReference type="Google" id="ProtNLM"/>
    </source>
</evidence>
<protein>
    <recommendedName>
        <fullName evidence="3">PPM-type phosphatase domain-containing protein</fullName>
    </recommendedName>
</protein>
<evidence type="ECO:0000313" key="1">
    <source>
        <dbReference type="EMBL" id="WVZ86636.1"/>
    </source>
</evidence>
<organism evidence="1 2">
    <name type="scientific">Paspalum notatum var. saurae</name>
    <dbReference type="NCBI Taxonomy" id="547442"/>
    <lineage>
        <taxon>Eukaryota</taxon>
        <taxon>Viridiplantae</taxon>
        <taxon>Streptophyta</taxon>
        <taxon>Embryophyta</taxon>
        <taxon>Tracheophyta</taxon>
        <taxon>Spermatophyta</taxon>
        <taxon>Magnoliopsida</taxon>
        <taxon>Liliopsida</taxon>
        <taxon>Poales</taxon>
        <taxon>Poaceae</taxon>
        <taxon>PACMAD clade</taxon>
        <taxon>Panicoideae</taxon>
        <taxon>Andropogonodae</taxon>
        <taxon>Paspaleae</taxon>
        <taxon>Paspalinae</taxon>
        <taxon>Paspalum</taxon>
    </lineage>
</organism>
<dbReference type="Proteomes" id="UP001341281">
    <property type="component" value="Chromosome 07"/>
</dbReference>
<accession>A0AAQ3X6J4</accession>
<dbReference type="EMBL" id="CP144751">
    <property type="protein sequence ID" value="WVZ86636.1"/>
    <property type="molecule type" value="Genomic_DNA"/>
</dbReference>
<name>A0AAQ3X6J4_PASNO</name>
<proteinExistence type="predicted"/>
<keyword evidence="2" id="KW-1185">Reference proteome</keyword>
<gene>
    <name evidence="1" type="ORF">U9M48_033388</name>
</gene>
<reference evidence="1 2" key="1">
    <citation type="submission" date="2024-02" db="EMBL/GenBank/DDBJ databases">
        <title>High-quality chromosome-scale genome assembly of Pensacola bahiagrass (Paspalum notatum Flugge var. saurae).</title>
        <authorList>
            <person name="Vega J.M."/>
            <person name="Podio M."/>
            <person name="Orjuela J."/>
            <person name="Siena L.A."/>
            <person name="Pessino S.C."/>
            <person name="Combes M.C."/>
            <person name="Mariac C."/>
            <person name="Albertini E."/>
            <person name="Pupilli F."/>
            <person name="Ortiz J.P.A."/>
            <person name="Leblanc O."/>
        </authorList>
    </citation>
    <scope>NUCLEOTIDE SEQUENCE [LARGE SCALE GENOMIC DNA]</scope>
    <source>
        <strain evidence="1">R1</strain>
        <tissue evidence="1">Leaf</tissue>
    </source>
</reference>
<evidence type="ECO:0000313" key="2">
    <source>
        <dbReference type="Proteomes" id="UP001341281"/>
    </source>
</evidence>